<reference evidence="8" key="1">
    <citation type="submission" date="2003-08" db="EMBL/GenBank/DDBJ databases">
        <authorList>
            <person name="Birren B."/>
            <person name="Nusbaum C."/>
            <person name="Abebe A."/>
            <person name="Abouelleil A."/>
            <person name="Adekoya E."/>
            <person name="Ait-zahra M."/>
            <person name="Allen N."/>
            <person name="Allen T."/>
            <person name="An P."/>
            <person name="Anderson M."/>
            <person name="Anderson S."/>
            <person name="Arachchi H."/>
            <person name="Armbruster J."/>
            <person name="Bachantsang P."/>
            <person name="Baldwin J."/>
            <person name="Barry A."/>
            <person name="Bayul T."/>
            <person name="Blitshsteyn B."/>
            <person name="Bloom T."/>
            <person name="Blye J."/>
            <person name="Boguslavskiy L."/>
            <person name="Borowsky M."/>
            <person name="Boukhgalter B."/>
            <person name="Brunache A."/>
            <person name="Butler J."/>
            <person name="Calixte N."/>
            <person name="Calvo S."/>
            <person name="Camarata J."/>
            <person name="Campo K."/>
            <person name="Chang J."/>
            <person name="Cheshatsang Y."/>
            <person name="Citroen M."/>
            <person name="Collymore A."/>
            <person name="Considine T."/>
            <person name="Cook A."/>
            <person name="Cooke P."/>
            <person name="Corum B."/>
            <person name="Cuomo C."/>
            <person name="David R."/>
            <person name="Dawoe T."/>
            <person name="Degray S."/>
            <person name="Dodge S."/>
            <person name="Dooley K."/>
            <person name="Dorje P."/>
            <person name="Dorjee K."/>
            <person name="Dorris L."/>
            <person name="Duffey N."/>
            <person name="Dupes A."/>
            <person name="Elkins T."/>
            <person name="Engels R."/>
            <person name="Erickson J."/>
            <person name="Farina A."/>
            <person name="Faro S."/>
            <person name="Ferreira P."/>
            <person name="Fischer H."/>
            <person name="Fitzgerald M."/>
            <person name="Foley K."/>
            <person name="Gage D."/>
            <person name="Galagan J."/>
            <person name="Gearin G."/>
            <person name="Gnerre S."/>
            <person name="Gnirke A."/>
            <person name="Goyette A."/>
            <person name="Graham J."/>
            <person name="Grandbois E."/>
            <person name="Gyaltsen K."/>
            <person name="Hafez N."/>
            <person name="Hagopian D."/>
            <person name="Hagos B."/>
            <person name="Hall J."/>
            <person name="Hatcher B."/>
            <person name="Heller A."/>
            <person name="Higgins H."/>
            <person name="Honan T."/>
            <person name="Horn A."/>
            <person name="Houde N."/>
            <person name="Hughes L."/>
            <person name="Hulme W."/>
            <person name="Husby E."/>
            <person name="Iliev I."/>
            <person name="Jaffe D."/>
            <person name="Jones C."/>
            <person name="Kamal M."/>
            <person name="Kamat A."/>
            <person name="Kamvysselis M."/>
            <person name="Karlsson E."/>
            <person name="Kells C."/>
            <person name="Kieu A."/>
            <person name="Kisner P."/>
            <person name="Kodira C."/>
            <person name="Kulbokas E."/>
            <person name="Labutti K."/>
            <person name="Lama D."/>
            <person name="Landers T."/>
            <person name="Leger J."/>
            <person name="Levine S."/>
            <person name="Lewis D."/>
            <person name="Lewis T."/>
            <person name="Lindblad-toh K."/>
            <person name="Liu X."/>
            <person name="Lokyitsang T."/>
            <person name="Lokyitsang Y."/>
            <person name="Lucien O."/>
            <person name="Lui A."/>
            <person name="Ma L.J."/>
            <person name="Mabbitt R."/>
            <person name="Macdonald J."/>
            <person name="Maclean C."/>
            <person name="Major J."/>
            <person name="Manning J."/>
            <person name="Marabella R."/>
            <person name="Maru K."/>
            <person name="Matthews C."/>
            <person name="Mauceli E."/>
            <person name="Mccarthy M."/>
            <person name="Mcdonough S."/>
            <person name="Mcghee T."/>
            <person name="Meldrim J."/>
            <person name="Meneus L."/>
            <person name="Mesirov J."/>
            <person name="Mihalev A."/>
            <person name="Mihova T."/>
            <person name="Mikkelsen T."/>
            <person name="Mlenga V."/>
            <person name="Moru K."/>
            <person name="Mozes J."/>
            <person name="Mulrain L."/>
            <person name="Munson G."/>
            <person name="Naylor J."/>
            <person name="Newes C."/>
            <person name="Nguyen C."/>
            <person name="Nguyen N."/>
            <person name="Nguyen T."/>
            <person name="Nicol R."/>
            <person name="Nielsen C."/>
            <person name="Nizzari M."/>
            <person name="Norbu C."/>
            <person name="Norbu N."/>
            <person name="O'donnell P."/>
            <person name="Okoawo O."/>
            <person name="O'leary S."/>
            <person name="Omotosho B."/>
            <person name="O'neill K."/>
            <person name="Osman S."/>
            <person name="Parker S."/>
            <person name="Perrin D."/>
            <person name="Phunkhang P."/>
            <person name="Piqani B."/>
            <person name="Purcell S."/>
            <person name="Rachupka T."/>
            <person name="Ramasamy U."/>
            <person name="Rameau R."/>
            <person name="Ray V."/>
            <person name="Raymond C."/>
            <person name="Retta R."/>
            <person name="Richardson S."/>
            <person name="Rise C."/>
            <person name="Rodriguez J."/>
            <person name="Rogers J."/>
            <person name="Rogov P."/>
            <person name="Rutman M."/>
            <person name="Schupbach R."/>
            <person name="Seaman C."/>
            <person name="Settipalli S."/>
            <person name="Sharpe T."/>
            <person name="Sheridan J."/>
            <person name="Sherpa N."/>
            <person name="Shi J."/>
            <person name="Smirnov S."/>
            <person name="Smith C."/>
            <person name="Sougnez C."/>
            <person name="Spencer B."/>
            <person name="Stalker J."/>
            <person name="Stange-thomann N."/>
            <person name="Stavropoulos S."/>
            <person name="Stetson K."/>
            <person name="Stone C."/>
            <person name="Stone S."/>
            <person name="Stubbs M."/>
            <person name="Talamas J."/>
            <person name="Tchuinga P."/>
            <person name="Tenzing P."/>
            <person name="Tesfaye S."/>
            <person name="Theodore J."/>
            <person name="Thoulutsang Y."/>
            <person name="Topham K."/>
            <person name="Towey S."/>
            <person name="Tsamla T."/>
            <person name="Tsomo N."/>
            <person name="Vallee D."/>
            <person name="Vassiliev H."/>
            <person name="Venkataraman V."/>
            <person name="Vinson J."/>
            <person name="Vo A."/>
            <person name="Wade C."/>
            <person name="Wang S."/>
            <person name="Wangchuk T."/>
            <person name="Wangdi T."/>
            <person name="Whittaker C."/>
            <person name="Wilkinson J."/>
            <person name="Wu Y."/>
            <person name="Wyman D."/>
            <person name="Yadav S."/>
            <person name="Yang S."/>
            <person name="Yang X."/>
            <person name="Yeager S."/>
            <person name="Yee E."/>
            <person name="Young G."/>
            <person name="Zainoun J."/>
            <person name="Zembeck L."/>
            <person name="Zimmer A."/>
            <person name="Zody M."/>
            <person name="Lander E."/>
        </authorList>
    </citation>
    <scope>NUCLEOTIDE SEQUENCE [LARGE SCALE GENOMIC DNA]</scope>
</reference>
<feature type="compositionally biased region" description="Basic and acidic residues" evidence="5">
    <location>
        <begin position="36"/>
        <end position="46"/>
    </location>
</feature>
<proteinExistence type="inferred from homology"/>
<dbReference type="Pfam" id="PF02919">
    <property type="entry name" value="Topoisom_I_N"/>
    <property type="match status" value="1"/>
</dbReference>
<dbReference type="GO" id="GO:0003677">
    <property type="term" value="F:DNA binding"/>
    <property type="evidence" value="ECO:0007669"/>
    <property type="project" value="UniProtKB-KW"/>
</dbReference>
<dbReference type="Gene3D" id="1.10.10.41">
    <property type="entry name" value="Yeast DNA topoisomerase - domain 1"/>
    <property type="match status" value="1"/>
</dbReference>
<dbReference type="Proteomes" id="UP000007875">
    <property type="component" value="Unassembled WGS sequence"/>
</dbReference>
<evidence type="ECO:0000256" key="1">
    <source>
        <dbReference type="ARBA" id="ARBA00006645"/>
    </source>
</evidence>
<evidence type="ECO:0000256" key="4">
    <source>
        <dbReference type="ARBA" id="ARBA00023235"/>
    </source>
</evidence>
<keyword evidence="2" id="KW-0799">Topoisomerase</keyword>
<dbReference type="GO" id="GO:0003917">
    <property type="term" value="F:DNA topoisomerase type I (single strand cut, ATP-independent) activity"/>
    <property type="evidence" value="ECO:0007669"/>
    <property type="project" value="InterPro"/>
</dbReference>
<protein>
    <recommendedName>
        <fullName evidence="6">DNA topoisomerase I DNA binding eukaryotic-type domain-containing protein</fullName>
    </recommendedName>
</protein>
<evidence type="ECO:0000259" key="6">
    <source>
        <dbReference type="Pfam" id="PF02919"/>
    </source>
</evidence>
<keyword evidence="3" id="KW-0238">DNA-binding</keyword>
<evidence type="ECO:0000256" key="2">
    <source>
        <dbReference type="ARBA" id="ARBA00023029"/>
    </source>
</evidence>
<dbReference type="PANTHER" id="PTHR10290:SF3">
    <property type="entry name" value="DNA TOPOISOMERASE 1"/>
    <property type="match status" value="1"/>
</dbReference>
<feature type="compositionally biased region" description="Basic and acidic residues" evidence="5">
    <location>
        <begin position="120"/>
        <end position="150"/>
    </location>
</feature>
<organism evidence="7 8">
    <name type="scientific">Ciona savignyi</name>
    <name type="common">Pacific transparent sea squirt</name>
    <dbReference type="NCBI Taxonomy" id="51511"/>
    <lineage>
        <taxon>Eukaryota</taxon>
        <taxon>Metazoa</taxon>
        <taxon>Chordata</taxon>
        <taxon>Tunicata</taxon>
        <taxon>Ascidiacea</taxon>
        <taxon>Phlebobranchia</taxon>
        <taxon>Cionidae</taxon>
        <taxon>Ciona</taxon>
    </lineage>
</organism>
<dbReference type="AlphaFoldDB" id="H2Y8H3"/>
<feature type="compositionally biased region" description="Basic residues" evidence="5">
    <location>
        <begin position="16"/>
        <end position="30"/>
    </location>
</feature>
<keyword evidence="4" id="KW-0413">Isomerase</keyword>
<feature type="compositionally biased region" description="Basic and acidic residues" evidence="5">
    <location>
        <begin position="99"/>
        <end position="113"/>
    </location>
</feature>
<feature type="domain" description="DNA topoisomerase I DNA binding eukaryotic-type" evidence="6">
    <location>
        <begin position="160"/>
        <end position="269"/>
    </location>
</feature>
<dbReference type="GO" id="GO:0006260">
    <property type="term" value="P:DNA replication"/>
    <property type="evidence" value="ECO:0007669"/>
    <property type="project" value="TreeGrafter"/>
</dbReference>
<evidence type="ECO:0000313" key="7">
    <source>
        <dbReference type="Ensembl" id="ENSCSAVP00000001621.1"/>
    </source>
</evidence>
<evidence type="ECO:0000256" key="3">
    <source>
        <dbReference type="ARBA" id="ARBA00023125"/>
    </source>
</evidence>
<comment type="similarity">
    <text evidence="1">Belongs to the type IB topoisomerase family.</text>
</comment>
<dbReference type="InterPro" id="IPR036202">
    <property type="entry name" value="TopoI_DNA-bd_euk_N_sf"/>
</dbReference>
<dbReference type="Ensembl" id="ENSCSAVT00000001646.1">
    <property type="protein sequence ID" value="ENSCSAVP00000001621.1"/>
    <property type="gene ID" value="ENSCSAVG00000000937.1"/>
</dbReference>
<dbReference type="FunFam" id="1.10.10.41:FF:000001">
    <property type="entry name" value="DNA topoisomerase I"/>
    <property type="match status" value="1"/>
</dbReference>
<accession>H2Y8H3</accession>
<dbReference type="SUPFAM" id="SSF56741">
    <property type="entry name" value="Eukaryotic DNA topoisomerase I, N-terminal DNA-binding fragment"/>
    <property type="match status" value="1"/>
</dbReference>
<dbReference type="InterPro" id="IPR013034">
    <property type="entry name" value="DNA_topo_DNA_db_N_dom1"/>
</dbReference>
<feature type="region of interest" description="Disordered" evidence="5">
    <location>
        <begin position="1"/>
        <end position="150"/>
    </location>
</feature>
<reference evidence="7" key="3">
    <citation type="submission" date="2025-09" db="UniProtKB">
        <authorList>
            <consortium name="Ensembl"/>
        </authorList>
    </citation>
    <scope>IDENTIFICATION</scope>
</reference>
<dbReference type="GO" id="GO:0005694">
    <property type="term" value="C:chromosome"/>
    <property type="evidence" value="ECO:0007669"/>
    <property type="project" value="InterPro"/>
</dbReference>
<dbReference type="GO" id="GO:0006265">
    <property type="term" value="P:DNA topological change"/>
    <property type="evidence" value="ECO:0007669"/>
    <property type="project" value="InterPro"/>
</dbReference>
<dbReference type="HOGENOM" id="CLU_1036358_0_0_1"/>
<reference evidence="7" key="2">
    <citation type="submission" date="2025-08" db="UniProtKB">
        <authorList>
            <consortium name="Ensembl"/>
        </authorList>
    </citation>
    <scope>IDENTIFICATION</scope>
</reference>
<evidence type="ECO:0000256" key="5">
    <source>
        <dbReference type="SAM" id="MobiDB-lite"/>
    </source>
</evidence>
<evidence type="ECO:0000313" key="8">
    <source>
        <dbReference type="Proteomes" id="UP000007875"/>
    </source>
</evidence>
<feature type="compositionally biased region" description="Basic and acidic residues" evidence="5">
    <location>
        <begin position="55"/>
        <end position="90"/>
    </location>
</feature>
<keyword evidence="8" id="KW-1185">Reference proteome</keyword>
<dbReference type="InterPro" id="IPR008336">
    <property type="entry name" value="TopoI_DNA-bd_euk"/>
</dbReference>
<dbReference type="GeneTree" id="ENSGT00940000155006"/>
<name>H2Y8H3_CIOSA</name>
<dbReference type="GO" id="GO:0005730">
    <property type="term" value="C:nucleolus"/>
    <property type="evidence" value="ECO:0007669"/>
    <property type="project" value="TreeGrafter"/>
</dbReference>
<dbReference type="GO" id="GO:0007059">
    <property type="term" value="P:chromosome segregation"/>
    <property type="evidence" value="ECO:0007669"/>
    <property type="project" value="TreeGrafter"/>
</dbReference>
<dbReference type="PANTHER" id="PTHR10290">
    <property type="entry name" value="DNA TOPOISOMERASE I"/>
    <property type="match status" value="1"/>
</dbReference>
<sequence>MEVETSHNGLHSESSHHHKSHKEHKHKKKYVLGPDGKPKIGPDGRPIKIKSKHRIKEEVNHAGDGIKREKPDMPSPKAEKRRSDGEAIEKLKKKIKKEKHGEKRKHEVEQDVKQKKKKISKQEIKQEMESPTKGKKVKKEEPEDKWKWWEEKDNAKDSGVKWKFLEHKGPVFAPPYEPLPKTVQFKYDGKPMKLSLEAEEVMTFYAKMLDHEYTSKNDFNKNFFGDWRKVMTKEEKSIISDLGKCNFRDVCTYFQQKTEERKARSKAEK</sequence>
<dbReference type="InterPro" id="IPR051062">
    <property type="entry name" value="Topoisomerase_IB"/>
</dbReference>